<dbReference type="SUPFAM" id="SSF52172">
    <property type="entry name" value="CheY-like"/>
    <property type="match status" value="1"/>
</dbReference>
<dbReference type="InterPro" id="IPR018060">
    <property type="entry name" value="HTH_AraC"/>
</dbReference>
<keyword evidence="2 4" id="KW-0238">DNA-binding</keyword>
<evidence type="ECO:0000256" key="2">
    <source>
        <dbReference type="ARBA" id="ARBA00023125"/>
    </source>
</evidence>
<dbReference type="InterPro" id="IPR001789">
    <property type="entry name" value="Sig_transdc_resp-reg_receiver"/>
</dbReference>
<evidence type="ECO:0000256" key="3">
    <source>
        <dbReference type="ARBA" id="ARBA00023163"/>
    </source>
</evidence>
<dbReference type="PROSITE" id="PS01124">
    <property type="entry name" value="HTH_ARAC_FAMILY_2"/>
    <property type="match status" value="1"/>
</dbReference>
<dbReference type="PRINTS" id="PR00032">
    <property type="entry name" value="HTHARAC"/>
</dbReference>
<keyword evidence="1" id="KW-0805">Transcription regulation</keyword>
<accession>A0A553S935</accession>
<dbReference type="SMART" id="SM00342">
    <property type="entry name" value="HTH_ARAC"/>
    <property type="match status" value="1"/>
</dbReference>
<dbReference type="EMBL" id="PDXQ01000001">
    <property type="protein sequence ID" value="TRZ33512.1"/>
    <property type="molecule type" value="Genomic_DNA"/>
</dbReference>
<dbReference type="AlphaFoldDB" id="A0A553S935"/>
<reference evidence="4 5" key="1">
    <citation type="submission" date="2017-10" db="EMBL/GenBank/DDBJ databases">
        <title>FDA dAtabase for Regulatory Grade micrObial Sequences (FDA-ARGOS): Supporting development and validation of Infectious Disease Dx tests.</title>
        <authorList>
            <person name="Campos J."/>
            <person name="Goldberg B."/>
            <person name="Tallon L.J."/>
            <person name="Sadzewicz L."/>
            <person name="Sengamalay N."/>
            <person name="Ott S."/>
            <person name="Godinez A."/>
            <person name="Nagaraj S."/>
            <person name="Vyas G."/>
            <person name="Aluvathingal J."/>
            <person name="Nadendla S."/>
            <person name="Geyer C."/>
            <person name="Nandy P."/>
            <person name="Hobson J."/>
            <person name="Sichtig H."/>
        </authorList>
    </citation>
    <scope>NUCLEOTIDE SEQUENCE [LARGE SCALE GENOMIC DNA]</scope>
    <source>
        <strain evidence="4 5">FDAARGOS_185</strain>
    </source>
</reference>
<organism evidence="4 5">
    <name type="scientific">Enterococcus avium</name>
    <name type="common">Streptococcus avium</name>
    <dbReference type="NCBI Taxonomy" id="33945"/>
    <lineage>
        <taxon>Bacteria</taxon>
        <taxon>Bacillati</taxon>
        <taxon>Bacillota</taxon>
        <taxon>Bacilli</taxon>
        <taxon>Lactobacillales</taxon>
        <taxon>Enterococcaceae</taxon>
        <taxon>Enterococcus</taxon>
    </lineage>
</organism>
<proteinExistence type="predicted"/>
<dbReference type="GO" id="GO:0003700">
    <property type="term" value="F:DNA-binding transcription factor activity"/>
    <property type="evidence" value="ECO:0007669"/>
    <property type="project" value="InterPro"/>
</dbReference>
<dbReference type="Gene3D" id="3.40.50.2300">
    <property type="match status" value="1"/>
</dbReference>
<dbReference type="Gene3D" id="1.10.10.60">
    <property type="entry name" value="Homeodomain-like"/>
    <property type="match status" value="2"/>
</dbReference>
<comment type="caution">
    <text evidence="4">The sequence shown here is derived from an EMBL/GenBank/DDBJ whole genome shotgun (WGS) entry which is preliminary data.</text>
</comment>
<dbReference type="RefSeq" id="WP_049219359.1">
    <property type="nucleotide sequence ID" value="NZ_CABGUH010000017.1"/>
</dbReference>
<dbReference type="GO" id="GO:0000160">
    <property type="term" value="P:phosphorelay signal transduction system"/>
    <property type="evidence" value="ECO:0007669"/>
    <property type="project" value="InterPro"/>
</dbReference>
<dbReference type="PANTHER" id="PTHR43280:SF28">
    <property type="entry name" value="HTH-TYPE TRANSCRIPTIONAL ACTIVATOR RHAS"/>
    <property type="match status" value="1"/>
</dbReference>
<protein>
    <submittedName>
        <fullName evidence="4">DNA-binding response regulator</fullName>
    </submittedName>
</protein>
<dbReference type="SMART" id="SM00448">
    <property type="entry name" value="REC"/>
    <property type="match status" value="1"/>
</dbReference>
<dbReference type="Pfam" id="PF12833">
    <property type="entry name" value="HTH_18"/>
    <property type="match status" value="1"/>
</dbReference>
<evidence type="ECO:0000313" key="5">
    <source>
        <dbReference type="Proteomes" id="UP000316316"/>
    </source>
</evidence>
<dbReference type="SUPFAM" id="SSF46689">
    <property type="entry name" value="Homeodomain-like"/>
    <property type="match status" value="1"/>
</dbReference>
<name>A0A553S935_ENTAV</name>
<keyword evidence="3" id="KW-0804">Transcription</keyword>
<dbReference type="PROSITE" id="PS50110">
    <property type="entry name" value="RESPONSE_REGULATORY"/>
    <property type="match status" value="1"/>
</dbReference>
<dbReference type="InterPro" id="IPR009057">
    <property type="entry name" value="Homeodomain-like_sf"/>
</dbReference>
<evidence type="ECO:0000256" key="1">
    <source>
        <dbReference type="ARBA" id="ARBA00023015"/>
    </source>
</evidence>
<sequence>MRTLLIVEDEQIIRKALLNLAWESIGVDRVIDASNGEEGLRQAALHQPEVIVTDINMPLMDGIAMAKELVQRASCQIIFLTGYNEFDYAKEAIKIKAFDYILKPVDKEVLLPQVENAFRLVEEDILNRQSAQEFKRQHLVNKLLFSSTEVPLQEIRGAFSLEGGYQCILSSSGSEAEQLRRLLPDTTVELDDNSYLTVLRAKDQTQFSAKLETLQLFLHQHGGTIVIGAVAADADSFHQTLLQTKEKFEMIKLNKAGIYQADDITDDALGIPQNLAEVEEHLTKLIKEQKFHQLEKQIEELKKNRGLHSVPLKLIHPLLIKVIFQIIHEGKLANQDYYKAYNQLKECRNLTDGFQVIESLVHEWQSRTQHQSKIETPISKAIEYVNQHYADEDLSLQKVADFIHVSHPYLSNLFKLEIGKKYTEYVFERRMEAAYSLLETTENSITEIAILTGFNNSNYFSSCFKKYSGLSPKQFREKVKG</sequence>
<dbReference type="Proteomes" id="UP000316316">
    <property type="component" value="Unassembled WGS sequence"/>
</dbReference>
<dbReference type="CDD" id="cd17536">
    <property type="entry name" value="REC_YesN-like"/>
    <property type="match status" value="1"/>
</dbReference>
<dbReference type="GO" id="GO:0043565">
    <property type="term" value="F:sequence-specific DNA binding"/>
    <property type="evidence" value="ECO:0007669"/>
    <property type="project" value="InterPro"/>
</dbReference>
<dbReference type="InterPro" id="IPR011006">
    <property type="entry name" value="CheY-like_superfamily"/>
</dbReference>
<dbReference type="InterPro" id="IPR020449">
    <property type="entry name" value="Tscrpt_reg_AraC-type_HTH"/>
</dbReference>
<gene>
    <name evidence="4" type="ORF">AUF17_05235</name>
</gene>
<dbReference type="Pfam" id="PF00072">
    <property type="entry name" value="Response_reg"/>
    <property type="match status" value="1"/>
</dbReference>
<dbReference type="PANTHER" id="PTHR43280">
    <property type="entry name" value="ARAC-FAMILY TRANSCRIPTIONAL REGULATOR"/>
    <property type="match status" value="1"/>
</dbReference>
<evidence type="ECO:0000313" key="4">
    <source>
        <dbReference type="EMBL" id="TRZ33512.1"/>
    </source>
</evidence>